<dbReference type="STRING" id="529505.SAMN05421761_101176"/>
<organism evidence="2 3">
    <name type="scientific">Belliella pelovolcani</name>
    <dbReference type="NCBI Taxonomy" id="529505"/>
    <lineage>
        <taxon>Bacteria</taxon>
        <taxon>Pseudomonadati</taxon>
        <taxon>Bacteroidota</taxon>
        <taxon>Cytophagia</taxon>
        <taxon>Cytophagales</taxon>
        <taxon>Cyclobacteriaceae</taxon>
        <taxon>Belliella</taxon>
    </lineage>
</organism>
<dbReference type="NCBIfam" id="TIGR03519">
    <property type="entry name" value="T9SS_PorP_fam"/>
    <property type="match status" value="1"/>
</dbReference>
<dbReference type="Pfam" id="PF11751">
    <property type="entry name" value="PorP_SprF"/>
    <property type="match status" value="1"/>
</dbReference>
<evidence type="ECO:0000313" key="2">
    <source>
        <dbReference type="EMBL" id="SIS51171.1"/>
    </source>
</evidence>
<evidence type="ECO:0000313" key="3">
    <source>
        <dbReference type="Proteomes" id="UP000186026"/>
    </source>
</evidence>
<sequence>MKKIWTIIALLLCTFSLKGQDMQYSQFYAAPLYLNPAFAGASEMTRIGVNYRNQWPGLGQTLNSYSAYIDHYLFNLNSGIGLIVNGTQESMANLSTMEVGAAYSYRLQLGFRSFLRFGGQASFVSRDANFSNMVFGSQIDANGNIGDFSGENLGADARHRFMDYNFGVLYNNEHVWLGLSAHHITQPNISFIEDGIAKLPMRLSAHGGVKFDLSNGMVQNFYNNTMGARELVLAFNYKHQDPFNQLDLGAQINLQPIVFGLWYRGLPTFSEALPNNESLIGLVGISLGNGMDIGYSYDYTLSQLSQANSGGAHEISIRFSFLAGDSNQKGRKVSMMPCFKY</sequence>
<reference evidence="3" key="1">
    <citation type="submission" date="2017-01" db="EMBL/GenBank/DDBJ databases">
        <authorList>
            <person name="Varghese N."/>
            <person name="Submissions S."/>
        </authorList>
    </citation>
    <scope>NUCLEOTIDE SEQUENCE [LARGE SCALE GENOMIC DNA]</scope>
    <source>
        <strain evidence="3">DSM 46698</strain>
    </source>
</reference>
<dbReference type="InterPro" id="IPR019861">
    <property type="entry name" value="PorP/SprF_Bacteroidetes"/>
</dbReference>
<dbReference type="AlphaFoldDB" id="A0A1N7JPI6"/>
<proteinExistence type="predicted"/>
<dbReference type="EMBL" id="FTOP01000001">
    <property type="protein sequence ID" value="SIS51171.1"/>
    <property type="molecule type" value="Genomic_DNA"/>
</dbReference>
<keyword evidence="3" id="KW-1185">Reference proteome</keyword>
<evidence type="ECO:0000256" key="1">
    <source>
        <dbReference type="SAM" id="SignalP"/>
    </source>
</evidence>
<feature type="chain" id="PRO_5012907579" evidence="1">
    <location>
        <begin position="20"/>
        <end position="341"/>
    </location>
</feature>
<dbReference type="OrthoDB" id="1186563at2"/>
<name>A0A1N7JPI6_9BACT</name>
<dbReference type="Proteomes" id="UP000186026">
    <property type="component" value="Unassembled WGS sequence"/>
</dbReference>
<gene>
    <name evidence="2" type="ORF">SAMN05421761_101176</name>
</gene>
<keyword evidence="1" id="KW-0732">Signal</keyword>
<accession>A0A1N7JPI6</accession>
<dbReference type="RefSeq" id="WP_076497610.1">
    <property type="nucleotide sequence ID" value="NZ_FTOP01000001.1"/>
</dbReference>
<protein>
    <submittedName>
        <fullName evidence="2">Type IX secretion system membrane protein, PorP/SprF family</fullName>
    </submittedName>
</protein>
<feature type="signal peptide" evidence="1">
    <location>
        <begin position="1"/>
        <end position="19"/>
    </location>
</feature>